<gene>
    <name evidence="6" type="ORF">FPHYL_14236</name>
</gene>
<dbReference type="PANTHER" id="PTHR47660:SF2">
    <property type="entry name" value="TRANSCRIPTION FACTOR WITH C2H2 AND ZN(2)-CYS(6) DNA BINDING DOMAIN (EUROFUNG)"/>
    <property type="match status" value="1"/>
</dbReference>
<keyword evidence="4" id="KW-0804">Transcription</keyword>
<evidence type="ECO:0000256" key="3">
    <source>
        <dbReference type="ARBA" id="ARBA00023015"/>
    </source>
</evidence>
<accession>A0A8H5MIN1</accession>
<protein>
    <submittedName>
        <fullName evidence="6">C2H2 type zinc finger domain-containing protein</fullName>
    </submittedName>
</protein>
<evidence type="ECO:0000256" key="1">
    <source>
        <dbReference type="ARBA" id="ARBA00022723"/>
    </source>
</evidence>
<comment type="caution">
    <text evidence="6">The sequence shown here is derived from an EMBL/GenBank/DDBJ whole genome shotgun (WGS) entry which is preliminary data.</text>
</comment>
<evidence type="ECO:0000256" key="2">
    <source>
        <dbReference type="ARBA" id="ARBA00022833"/>
    </source>
</evidence>
<name>A0A8H5MIN1_9HYPO</name>
<organism evidence="6 7">
    <name type="scientific">Fusarium phyllophilum</name>
    <dbReference type="NCBI Taxonomy" id="47803"/>
    <lineage>
        <taxon>Eukaryota</taxon>
        <taxon>Fungi</taxon>
        <taxon>Dikarya</taxon>
        <taxon>Ascomycota</taxon>
        <taxon>Pezizomycotina</taxon>
        <taxon>Sordariomycetes</taxon>
        <taxon>Hypocreomycetidae</taxon>
        <taxon>Hypocreales</taxon>
        <taxon>Nectriaceae</taxon>
        <taxon>Fusarium</taxon>
        <taxon>Fusarium fujikuroi species complex</taxon>
    </lineage>
</organism>
<evidence type="ECO:0000313" key="7">
    <source>
        <dbReference type="Proteomes" id="UP000582016"/>
    </source>
</evidence>
<keyword evidence="5" id="KW-0539">Nucleus</keyword>
<keyword evidence="7" id="KW-1185">Reference proteome</keyword>
<dbReference type="EMBL" id="JAAOAQ010001270">
    <property type="protein sequence ID" value="KAF5529282.1"/>
    <property type="molecule type" value="Genomic_DNA"/>
</dbReference>
<evidence type="ECO:0000256" key="5">
    <source>
        <dbReference type="ARBA" id="ARBA00023242"/>
    </source>
</evidence>
<evidence type="ECO:0000313" key="6">
    <source>
        <dbReference type="EMBL" id="KAF5529282.1"/>
    </source>
</evidence>
<feature type="non-terminal residue" evidence="6">
    <location>
        <position position="1"/>
    </location>
</feature>
<dbReference type="OrthoDB" id="40579at2759"/>
<keyword evidence="2" id="KW-0862">Zinc</keyword>
<dbReference type="PANTHER" id="PTHR47660">
    <property type="entry name" value="TRANSCRIPTION FACTOR WITH C2H2 AND ZN(2)-CYS(6) DNA BINDING DOMAIN (EUROFUNG)-RELATED-RELATED"/>
    <property type="match status" value="1"/>
</dbReference>
<keyword evidence="3" id="KW-0805">Transcription regulation</keyword>
<evidence type="ECO:0000256" key="4">
    <source>
        <dbReference type="ARBA" id="ARBA00023163"/>
    </source>
</evidence>
<reference evidence="6 7" key="1">
    <citation type="submission" date="2020-05" db="EMBL/GenBank/DDBJ databases">
        <title>Identification and distribution of gene clusters putatively required for synthesis of sphingolipid metabolism inhibitors in phylogenetically diverse species of the filamentous fungus Fusarium.</title>
        <authorList>
            <person name="Kim H.-S."/>
            <person name="Busman M."/>
            <person name="Brown D.W."/>
            <person name="Divon H."/>
            <person name="Uhlig S."/>
            <person name="Proctor R.H."/>
        </authorList>
    </citation>
    <scope>NUCLEOTIDE SEQUENCE [LARGE SCALE GENOMIC DNA]</scope>
    <source>
        <strain evidence="6 7">NRRL 13617</strain>
    </source>
</reference>
<proteinExistence type="predicted"/>
<dbReference type="GO" id="GO:0046872">
    <property type="term" value="F:metal ion binding"/>
    <property type="evidence" value="ECO:0007669"/>
    <property type="project" value="UniProtKB-KW"/>
</dbReference>
<dbReference type="AlphaFoldDB" id="A0A8H5MIN1"/>
<sequence length="538" mass="60109">MVATEPSQTAPFIPMPKDILDFDPLHGTFPQMRSDHGGESSWCYPQMTCQDSSHSEWPTDGTTNYVNIFSSEYAFRQSLWSWTIREGEHWRSETTELIPWLDDQVSDFVAQNPQTCASTPLLASTRHRLISMLLSVSSTGDYERIMSTFPSLTTLDYLLSKDLQGHSKELDSWIHIATFDPNLACPELVLGLIISGAFRCNHPQLWKLGLAMLELHMELCLRIFSLALVTAPLVRSTEMSVPLPAARSLWNAPSAEAWRSAYLALDNQNLGSLPELRSCCSNFAALLHLSDAYDAPSTGLAILSGLWVNVWQYKERVNARNTSTEALHANSALIIESLQQEARGILEDFKNVYTQLTGTMEPNLLALHEHQLMHLYISLEDVQYLGGKAGETEARRVLPLLKSWVKGRASRQAAWHAGQILRVGRQELDSALRASMIMAIYHASLTIWAYSMLSDIPSLDMLVAISQRQLYPNQDHYTRSEPLALIDGGDTPLVQRFLLVPDAKAAITHPAQDMEPIMLHISRAPAVMTAIATLLRGD</sequence>
<keyword evidence="1" id="KW-0479">Metal-binding</keyword>
<dbReference type="Proteomes" id="UP000582016">
    <property type="component" value="Unassembled WGS sequence"/>
</dbReference>